<keyword evidence="2" id="KW-1185">Reference proteome</keyword>
<sequence length="78" mass="9529">MLINKISIDQVIISENFYQYPKIFHPYREKNKKGDTVRLMSKYCEMRNESKILHVYLKNRFHCQSVINLLTRMDLFML</sequence>
<evidence type="ECO:0000313" key="1">
    <source>
        <dbReference type="EMBL" id="MBB5887259.1"/>
    </source>
</evidence>
<reference evidence="1 2" key="1">
    <citation type="submission" date="2020-08" db="EMBL/GenBank/DDBJ databases">
        <title>Genomic Encyclopedia of Type Strains, Phase IV (KMG-IV): sequencing the most valuable type-strain genomes for metagenomic binning, comparative biology and taxonomic classification.</title>
        <authorList>
            <person name="Goeker M."/>
        </authorList>
    </citation>
    <scope>NUCLEOTIDE SEQUENCE [LARGE SCALE GENOMIC DNA]</scope>
    <source>
        <strain evidence="1 2">DSM 14925</strain>
    </source>
</reference>
<dbReference type="AlphaFoldDB" id="A0A841C788"/>
<dbReference type="EMBL" id="JACHHV010000001">
    <property type="protein sequence ID" value="MBB5887259.1"/>
    <property type="molecule type" value="Genomic_DNA"/>
</dbReference>
<organism evidence="1 2">
    <name type="scientific">Lactovum miscens</name>
    <dbReference type="NCBI Taxonomy" id="190387"/>
    <lineage>
        <taxon>Bacteria</taxon>
        <taxon>Bacillati</taxon>
        <taxon>Bacillota</taxon>
        <taxon>Bacilli</taxon>
        <taxon>Lactobacillales</taxon>
        <taxon>Streptococcaceae</taxon>
        <taxon>Lactovum</taxon>
    </lineage>
</organism>
<evidence type="ECO:0000313" key="2">
    <source>
        <dbReference type="Proteomes" id="UP000562464"/>
    </source>
</evidence>
<comment type="caution">
    <text evidence="1">The sequence shown here is derived from an EMBL/GenBank/DDBJ whole genome shotgun (WGS) entry which is preliminary data.</text>
</comment>
<dbReference type="Proteomes" id="UP000562464">
    <property type="component" value="Unassembled WGS sequence"/>
</dbReference>
<name>A0A841C788_9LACT</name>
<proteinExistence type="predicted"/>
<protein>
    <submittedName>
        <fullName evidence="1">Uncharacterized protein</fullName>
    </submittedName>
</protein>
<accession>A0A841C788</accession>
<gene>
    <name evidence="1" type="ORF">HNQ37_000127</name>
</gene>